<reference evidence="2 3" key="1">
    <citation type="submission" date="2020-08" db="EMBL/GenBank/DDBJ databases">
        <title>Sequencing the genomes of 1000 actinobacteria strains.</title>
        <authorList>
            <person name="Klenk H.-P."/>
        </authorList>
    </citation>
    <scope>NUCLEOTIDE SEQUENCE [LARGE SCALE GENOMIC DNA]</scope>
    <source>
        <strain evidence="2 3">DSM 45084</strain>
    </source>
</reference>
<evidence type="ECO:0000313" key="2">
    <source>
        <dbReference type="EMBL" id="MBB4968657.1"/>
    </source>
</evidence>
<evidence type="ECO:0000313" key="3">
    <source>
        <dbReference type="Proteomes" id="UP000542674"/>
    </source>
</evidence>
<dbReference type="EMBL" id="JACHJS010000001">
    <property type="protein sequence ID" value="MBB4968657.1"/>
    <property type="molecule type" value="Genomic_DNA"/>
</dbReference>
<sequence>MALPCPADTIRWQGGEAVAAADRRAQPTLAGRPRDRPDR</sequence>
<protein>
    <submittedName>
        <fullName evidence="2">Uncharacterized protein</fullName>
    </submittedName>
</protein>
<gene>
    <name evidence="2" type="ORF">F4559_006016</name>
</gene>
<evidence type="ECO:0000256" key="1">
    <source>
        <dbReference type="SAM" id="MobiDB-lite"/>
    </source>
</evidence>
<feature type="region of interest" description="Disordered" evidence="1">
    <location>
        <begin position="14"/>
        <end position="39"/>
    </location>
</feature>
<accession>A0A7W7WYW4</accession>
<proteinExistence type="predicted"/>
<dbReference type="Proteomes" id="UP000542674">
    <property type="component" value="Unassembled WGS sequence"/>
</dbReference>
<comment type="caution">
    <text evidence="2">The sequence shown here is derived from an EMBL/GenBank/DDBJ whole genome shotgun (WGS) entry which is preliminary data.</text>
</comment>
<dbReference type="AlphaFoldDB" id="A0A7W7WYW4"/>
<name>A0A7W7WYW4_9PSEU</name>
<organism evidence="2 3">
    <name type="scientific">Saccharothrix violaceirubra</name>
    <dbReference type="NCBI Taxonomy" id="413306"/>
    <lineage>
        <taxon>Bacteria</taxon>
        <taxon>Bacillati</taxon>
        <taxon>Actinomycetota</taxon>
        <taxon>Actinomycetes</taxon>
        <taxon>Pseudonocardiales</taxon>
        <taxon>Pseudonocardiaceae</taxon>
        <taxon>Saccharothrix</taxon>
    </lineage>
</organism>
<keyword evidence="3" id="KW-1185">Reference proteome</keyword>